<dbReference type="eggNOG" id="COG3677">
    <property type="taxonomic scope" value="Bacteria"/>
</dbReference>
<reference evidence="6" key="1">
    <citation type="submission" date="2011-06" db="EMBL/GenBank/DDBJ databases">
        <authorList>
            <person name="Schroeder J."/>
            <person name="Maus I."/>
            <person name="Meyer K."/>
            <person name="Woerdemann S."/>
            <person name="Tauch A."/>
        </authorList>
    </citation>
    <scope>NUCLEOTIDE SEQUENCE</scope>
    <source>
        <strain evidence="6">DSM 45100</strain>
    </source>
</reference>
<dbReference type="GO" id="GO:0003677">
    <property type="term" value="F:DNA binding"/>
    <property type="evidence" value="ECO:0007669"/>
    <property type="project" value="UniProtKB-KW"/>
</dbReference>
<protein>
    <submittedName>
        <fullName evidence="6">Transposase for insertion sequence element</fullName>
    </submittedName>
</protein>
<dbReference type="InterPro" id="IPR001207">
    <property type="entry name" value="Transposase_mutator"/>
</dbReference>
<dbReference type="Proteomes" id="UP000000492">
    <property type="component" value="Chromosome"/>
</dbReference>
<dbReference type="GO" id="GO:0006313">
    <property type="term" value="P:DNA transposition"/>
    <property type="evidence" value="ECO:0007669"/>
    <property type="project" value="InterPro"/>
</dbReference>
<dbReference type="Pfam" id="PF00872">
    <property type="entry name" value="Transposase_mut"/>
    <property type="match status" value="1"/>
</dbReference>
<evidence type="ECO:0000313" key="6">
    <source>
        <dbReference type="EMBL" id="AEI09979.1"/>
    </source>
</evidence>
<dbReference type="EMBL" id="CP002857">
    <property type="protein sequence ID" value="AEI10244.1"/>
    <property type="molecule type" value="Genomic_DNA"/>
</dbReference>
<dbReference type="STRING" id="662755.CRES_1626"/>
<dbReference type="KEGG" id="crd:CRES_1626"/>
<dbReference type="AlphaFoldDB" id="F8E0I9"/>
<gene>
    <name evidence="6" type="ordered locus">CRES_1626</name>
    <name evidence="7" type="ordered locus">CRES_1891</name>
    <name evidence="8" type="ordered locus">CRES_2096</name>
</gene>
<evidence type="ECO:0000256" key="2">
    <source>
        <dbReference type="ARBA" id="ARBA00010961"/>
    </source>
</evidence>
<comment type="similarity">
    <text evidence="2">Belongs to the transposase mutator family.</text>
</comment>
<organism evidence="6 9">
    <name type="scientific">Corynebacterium resistens (strain DSM 45100 / JCM 12819 / GTC 2026 / SICGH 158)</name>
    <dbReference type="NCBI Taxonomy" id="662755"/>
    <lineage>
        <taxon>Bacteria</taxon>
        <taxon>Bacillati</taxon>
        <taxon>Actinomycetota</taxon>
        <taxon>Actinomycetes</taxon>
        <taxon>Mycobacteriales</taxon>
        <taxon>Corynebacteriaceae</taxon>
        <taxon>Corynebacterium</taxon>
    </lineage>
</organism>
<keyword evidence="5" id="KW-0233">DNA recombination</keyword>
<dbReference type="NCBIfam" id="NF033544">
    <property type="entry name" value="transpos_IS1249"/>
    <property type="match status" value="1"/>
</dbReference>
<evidence type="ECO:0000256" key="4">
    <source>
        <dbReference type="ARBA" id="ARBA00023125"/>
    </source>
</evidence>
<sequence length="407" mass="46488">MWLPWCATERWFGCPMPKNRPRCHCGGDMKRNGTTSNGTTRWRCKICGASLTKQRSDITNAALFRAFIQHLTAGTSLAAIAGNMSCSTRTLQRKFDAFWLVDVPDPTIGHTGRVYDQIFIDGTYTAGGCLIVAATLDHVIAWHWCKQETTHDYKRLLERIEAPLIAVIDGGRGATSAIKTCWPNTKIQRCLVHAQRRVRRYTTSRPRTDAGRTIYRLALKLTRITTLDEAAQWGAQLQEFHTLYKDWLNEKTQVKDPKTAKDTLVWTHVNVRKAYNSLNHLWRNDLLFVYLKPPKGVLEPHRIKSTTNSLEGGINAQLKLLARTHRGRRGEHQRKMLDWWLYLKTELPGDPIEIARQSNWGQNQLAKVTTLTRNENQADYETGQPALYDNGIDTEYTHSIGIQKGHI</sequence>
<dbReference type="KEGG" id="crd:CRES_1891"/>
<dbReference type="GO" id="GO:0004803">
    <property type="term" value="F:transposase activity"/>
    <property type="evidence" value="ECO:0007669"/>
    <property type="project" value="InterPro"/>
</dbReference>
<dbReference type="EMBL" id="CP002857">
    <property type="protein sequence ID" value="AEI10449.1"/>
    <property type="molecule type" value="Genomic_DNA"/>
</dbReference>
<dbReference type="HOGENOM" id="CLU_062186_0_0_11"/>
<keyword evidence="3" id="KW-0815">Transposition</keyword>
<keyword evidence="9" id="KW-1185">Reference proteome</keyword>
<dbReference type="EMBL" id="CP002857">
    <property type="protein sequence ID" value="AEI09979.1"/>
    <property type="molecule type" value="Genomic_DNA"/>
</dbReference>
<evidence type="ECO:0000313" key="7">
    <source>
        <dbReference type="EMBL" id="AEI10244.1"/>
    </source>
</evidence>
<evidence type="ECO:0000256" key="5">
    <source>
        <dbReference type="ARBA" id="ARBA00023172"/>
    </source>
</evidence>
<evidence type="ECO:0000256" key="1">
    <source>
        <dbReference type="ARBA" id="ARBA00002190"/>
    </source>
</evidence>
<evidence type="ECO:0000313" key="9">
    <source>
        <dbReference type="Proteomes" id="UP000000492"/>
    </source>
</evidence>
<name>F8E0I9_CORRG</name>
<comment type="function">
    <text evidence="1">Required for the transposition of the insertion element.</text>
</comment>
<evidence type="ECO:0000256" key="3">
    <source>
        <dbReference type="ARBA" id="ARBA00022578"/>
    </source>
</evidence>
<reference evidence="6 9" key="2">
    <citation type="journal article" date="2012" name="BMC Genomics">
        <title>Complete genome sequence, lifestyle, and multi-drug resistance of the human pathogen Corynebacterium resistens DSM 45100 isolated from blood samples of a leukemia patient.</title>
        <authorList>
            <person name="Schroder J."/>
            <person name="Maus I."/>
            <person name="Meyer K."/>
            <person name="Wordemann S."/>
            <person name="Blom J."/>
            <person name="Jaenicke S."/>
            <person name="Schneider J."/>
            <person name="Trost E."/>
            <person name="Tauch A."/>
        </authorList>
    </citation>
    <scope>NUCLEOTIDE SEQUENCE [LARGE SCALE GENOMIC DNA]</scope>
    <source>
        <strain evidence="6">DSM 45100</strain>
        <strain evidence="9">DSM 45100 / JCM 12819 / GTC 2026 / SICGH 158</strain>
    </source>
</reference>
<accession>F8E0I9</accession>
<evidence type="ECO:0000313" key="8">
    <source>
        <dbReference type="EMBL" id="AEI10449.1"/>
    </source>
</evidence>
<proteinExistence type="inferred from homology"/>
<dbReference type="KEGG" id="crd:CRES_2096"/>
<keyword evidence="4" id="KW-0238">DNA-binding</keyword>
<dbReference type="InterPro" id="IPR048004">
    <property type="entry name" value="IS1249_transpos"/>
</dbReference>